<dbReference type="PANTHER" id="PTHR23291:SF50">
    <property type="entry name" value="PROTEIN LIFEGUARD 4"/>
    <property type="match status" value="1"/>
</dbReference>
<feature type="transmembrane region" description="Helical" evidence="6">
    <location>
        <begin position="199"/>
        <end position="222"/>
    </location>
</feature>
<evidence type="ECO:0000256" key="1">
    <source>
        <dbReference type="ARBA" id="ARBA00004141"/>
    </source>
</evidence>
<proteinExistence type="inferred from homology"/>
<accession>A0A968KZJ5</accession>
<dbReference type="CDD" id="cd10432">
    <property type="entry name" value="BI-1-like_bacterial"/>
    <property type="match status" value="1"/>
</dbReference>
<feature type="transmembrane region" description="Helical" evidence="6">
    <location>
        <begin position="160"/>
        <end position="178"/>
    </location>
</feature>
<keyword evidence="8" id="KW-1185">Reference proteome</keyword>
<gene>
    <name evidence="7" type="ORF">HCT48_04170</name>
</gene>
<dbReference type="GO" id="GO:0005886">
    <property type="term" value="C:plasma membrane"/>
    <property type="evidence" value="ECO:0007669"/>
    <property type="project" value="TreeGrafter"/>
</dbReference>
<evidence type="ECO:0000256" key="5">
    <source>
        <dbReference type="ARBA" id="ARBA00023136"/>
    </source>
</evidence>
<organism evidence="7 8">
    <name type="scientific">Entomospira culicis</name>
    <dbReference type="NCBI Taxonomy" id="2719989"/>
    <lineage>
        <taxon>Bacteria</taxon>
        <taxon>Pseudomonadati</taxon>
        <taxon>Spirochaetota</taxon>
        <taxon>Spirochaetia</taxon>
        <taxon>Spirochaetales</taxon>
        <taxon>Spirochaetaceae</taxon>
        <taxon>Entomospira</taxon>
    </lineage>
</organism>
<dbReference type="Proteomes" id="UP000778951">
    <property type="component" value="Unassembled WGS sequence"/>
</dbReference>
<evidence type="ECO:0000313" key="7">
    <source>
        <dbReference type="EMBL" id="NIZ69411.1"/>
    </source>
</evidence>
<keyword evidence="4 6" id="KW-1133">Transmembrane helix</keyword>
<feature type="transmembrane region" description="Helical" evidence="6">
    <location>
        <begin position="79"/>
        <end position="98"/>
    </location>
</feature>
<dbReference type="EMBL" id="JAATLM010000001">
    <property type="protein sequence ID" value="NIZ69411.1"/>
    <property type="molecule type" value="Genomic_DNA"/>
</dbReference>
<feature type="transmembrane region" description="Helical" evidence="6">
    <location>
        <begin position="134"/>
        <end position="154"/>
    </location>
</feature>
<sequence>MEGYQTATSSLLSVAYLWMAIGLAITGGVAFFVASNDALIRGYLSKGSLFPILLMVAQIGVVMYLSARIFQMSASTAKGLFILYATLTGITFSILFLAYTANQLYTAFFTSAAMFGGAGLFGKMTRSDLTSIGHFARMAVWGLVIAILINMFLGNSTLDYIISFVGVVIFTALTAYDTQKIASWQEQVPLDDHETRSRLGIMGALTLYLDFINIFLFMLRLLSRRD</sequence>
<comment type="similarity">
    <text evidence="2 6">Belongs to the BI1 family.</text>
</comment>
<dbReference type="InterPro" id="IPR006214">
    <property type="entry name" value="Bax_inhibitor_1-related"/>
</dbReference>
<dbReference type="Pfam" id="PF01027">
    <property type="entry name" value="Bax1-I"/>
    <property type="match status" value="1"/>
</dbReference>
<dbReference type="AlphaFoldDB" id="A0A968KZJ5"/>
<evidence type="ECO:0000256" key="2">
    <source>
        <dbReference type="ARBA" id="ARBA00010350"/>
    </source>
</evidence>
<name>A0A968KZJ5_9SPIO</name>
<comment type="subcellular location">
    <subcellularLocation>
        <location evidence="1">Membrane</location>
        <topology evidence="1">Multi-pass membrane protein</topology>
    </subcellularLocation>
</comment>
<keyword evidence="3 6" id="KW-0812">Transmembrane</keyword>
<evidence type="ECO:0000256" key="4">
    <source>
        <dbReference type="ARBA" id="ARBA00022989"/>
    </source>
</evidence>
<protein>
    <submittedName>
        <fullName evidence="7">Bax inhibitor-1/YccA family protein</fullName>
    </submittedName>
</protein>
<dbReference type="PANTHER" id="PTHR23291">
    <property type="entry name" value="BAX INHIBITOR-RELATED"/>
    <property type="match status" value="1"/>
</dbReference>
<reference evidence="7" key="1">
    <citation type="submission" date="2020-03" db="EMBL/GenBank/DDBJ databases">
        <title>Spirochaetal bacteria isolated from arthropods constitute a novel genus Entomospira genus novum within the order Spirochaetales.</title>
        <authorList>
            <person name="Grana-Miraglia L."/>
            <person name="Sikutova S."/>
            <person name="Fingerle V."/>
            <person name="Sing A."/>
            <person name="Castillo-Ramirez S."/>
            <person name="Margos G."/>
            <person name="Rudolf I."/>
        </authorList>
    </citation>
    <scope>NUCLEOTIDE SEQUENCE</scope>
    <source>
        <strain evidence="7">BR149</strain>
    </source>
</reference>
<evidence type="ECO:0000256" key="3">
    <source>
        <dbReference type="ARBA" id="ARBA00022692"/>
    </source>
</evidence>
<evidence type="ECO:0000256" key="6">
    <source>
        <dbReference type="RuleBase" id="RU004379"/>
    </source>
</evidence>
<feature type="transmembrane region" description="Helical" evidence="6">
    <location>
        <begin position="47"/>
        <end position="67"/>
    </location>
</feature>
<feature type="transmembrane region" description="Helical" evidence="6">
    <location>
        <begin position="12"/>
        <end position="35"/>
    </location>
</feature>
<keyword evidence="5 6" id="KW-0472">Membrane</keyword>
<evidence type="ECO:0000313" key="8">
    <source>
        <dbReference type="Proteomes" id="UP000778951"/>
    </source>
</evidence>
<comment type="caution">
    <text evidence="7">The sequence shown here is derived from an EMBL/GenBank/DDBJ whole genome shotgun (WGS) entry which is preliminary data.</text>
</comment>